<proteinExistence type="predicted"/>
<dbReference type="Proteomes" id="UP000001007">
    <property type="component" value="Chromosome"/>
</dbReference>
<dbReference type="KEGG" id="cte:CT1290"/>
<gene>
    <name evidence="1" type="ordered locus">CT1290</name>
</gene>
<evidence type="ECO:0000313" key="2">
    <source>
        <dbReference type="Proteomes" id="UP000001007"/>
    </source>
</evidence>
<sequence>MLERYLPQPLTTLVLCDRQLHPGFGRVVDAVRGMEEDEKNLCNAN</sequence>
<name>Q8KCW7_CHLTE</name>
<accession>Q8KCW7</accession>
<dbReference type="AlphaFoldDB" id="Q8KCW7"/>
<organism evidence="1 2">
    <name type="scientific">Chlorobaculum tepidum (strain ATCC 49652 / DSM 12025 / NBRC 103806 / TLS)</name>
    <name type="common">Chlorobium tepidum</name>
    <dbReference type="NCBI Taxonomy" id="194439"/>
    <lineage>
        <taxon>Bacteria</taxon>
        <taxon>Pseudomonadati</taxon>
        <taxon>Chlorobiota</taxon>
        <taxon>Chlorobiia</taxon>
        <taxon>Chlorobiales</taxon>
        <taxon>Chlorobiaceae</taxon>
        <taxon>Chlorobaculum</taxon>
    </lineage>
</organism>
<protein>
    <submittedName>
        <fullName evidence="1">Uncharacterized protein</fullName>
    </submittedName>
</protein>
<dbReference type="EnsemblBacteria" id="AAM72520">
    <property type="protein sequence ID" value="AAM72520"/>
    <property type="gene ID" value="CT1290"/>
</dbReference>
<dbReference type="HOGENOM" id="CLU_3197767_0_0_10"/>
<reference evidence="1 2" key="1">
    <citation type="journal article" date="2002" name="Proc. Natl. Acad. Sci. U.S.A.">
        <title>The complete genome sequence of Chlorobium tepidum TLS, a photosynthetic, anaerobic, green-sulfur bacterium.</title>
        <authorList>
            <person name="Eisen J.A."/>
            <person name="Nelson K.E."/>
            <person name="Paulsen I.T."/>
            <person name="Heidelberg J.F."/>
            <person name="Wu M."/>
            <person name="Dodson R.J."/>
            <person name="Deboy R."/>
            <person name="Gwinn M.L."/>
            <person name="Nelson W.C."/>
            <person name="Haft D.H."/>
            <person name="Hickey E.K."/>
            <person name="Peterson J.D."/>
            <person name="Durkin A.S."/>
            <person name="Kolonay J.L."/>
            <person name="Yang F."/>
            <person name="Holt I."/>
            <person name="Umayam L.A."/>
            <person name="Mason T."/>
            <person name="Brenner M."/>
            <person name="Shea T.P."/>
            <person name="Parksey D."/>
            <person name="Nierman W.C."/>
            <person name="Feldblyum T.V."/>
            <person name="Hansen C.L."/>
            <person name="Craven M.B."/>
            <person name="Radune D."/>
            <person name="Vamathevan J."/>
            <person name="Khouri H."/>
            <person name="White O."/>
            <person name="Gruber T.M."/>
            <person name="Ketchum K.A."/>
            <person name="Venter J.C."/>
            <person name="Tettelin H."/>
            <person name="Bryant D.A."/>
            <person name="Fraser C.M."/>
        </authorList>
    </citation>
    <scope>NUCLEOTIDE SEQUENCE [LARGE SCALE GENOMIC DNA]</scope>
    <source>
        <strain evidence="2">ATCC 49652 / DSM 12025 / NBRC 103806 / TLS</strain>
    </source>
</reference>
<dbReference type="STRING" id="194439.CT1290"/>
<evidence type="ECO:0000313" key="1">
    <source>
        <dbReference type="EMBL" id="AAM72520.1"/>
    </source>
</evidence>
<dbReference type="EMBL" id="AE006470">
    <property type="protein sequence ID" value="AAM72520.1"/>
    <property type="molecule type" value="Genomic_DNA"/>
</dbReference>
<keyword evidence="2" id="KW-1185">Reference proteome</keyword>